<evidence type="ECO:0000313" key="3">
    <source>
        <dbReference type="Proteomes" id="UP001211872"/>
    </source>
</evidence>
<gene>
    <name evidence="2" type="ORF">O9Z63_01810</name>
</gene>
<evidence type="ECO:0008006" key="4">
    <source>
        <dbReference type="Google" id="ProtNLM"/>
    </source>
</evidence>
<reference evidence="2 3" key="1">
    <citation type="journal article" date="2011" name="Int. J. Syst. Evol. Microbiol.">
        <title>Hymenobacter yonginensis sp. nov., isolated from a mesotrophic artificial lake.</title>
        <authorList>
            <person name="Joung Y."/>
            <person name="Cho S.H."/>
            <person name="Kim H."/>
            <person name="Kim S.B."/>
            <person name="Joh K."/>
        </authorList>
    </citation>
    <scope>NUCLEOTIDE SEQUENCE [LARGE SCALE GENOMIC DNA]</scope>
    <source>
        <strain evidence="2 3">KCTC 22745</strain>
    </source>
</reference>
<organism evidence="2 3">
    <name type="scientific">Hymenobacter yonginensis</name>
    <dbReference type="NCBI Taxonomy" id="748197"/>
    <lineage>
        <taxon>Bacteria</taxon>
        <taxon>Pseudomonadati</taxon>
        <taxon>Bacteroidota</taxon>
        <taxon>Cytophagia</taxon>
        <taxon>Cytophagales</taxon>
        <taxon>Hymenobacteraceae</taxon>
        <taxon>Hymenobacter</taxon>
    </lineage>
</organism>
<keyword evidence="3" id="KW-1185">Reference proteome</keyword>
<dbReference type="Proteomes" id="UP001211872">
    <property type="component" value="Chromosome"/>
</dbReference>
<evidence type="ECO:0000313" key="2">
    <source>
        <dbReference type="EMBL" id="WBO84989.1"/>
    </source>
</evidence>
<dbReference type="RefSeq" id="WP_270127558.1">
    <property type="nucleotide sequence ID" value="NZ_CP115396.1"/>
</dbReference>
<dbReference type="EMBL" id="CP115396">
    <property type="protein sequence ID" value="WBO84989.1"/>
    <property type="molecule type" value="Genomic_DNA"/>
</dbReference>
<sequence>MRDTITRQLISLRGLVQIYFQATMWSLPVSLGIGLVFLSGRIIQKLDSQKMWVGLGILLAVYSLVGLLTFLFTRTFTRWYLQRLYGQHLDRLEASLRELEETE</sequence>
<feature type="transmembrane region" description="Helical" evidence="1">
    <location>
        <begin position="18"/>
        <end position="39"/>
    </location>
</feature>
<accession>A0ABY7PQ86</accession>
<feature type="transmembrane region" description="Helical" evidence="1">
    <location>
        <begin position="51"/>
        <end position="72"/>
    </location>
</feature>
<proteinExistence type="predicted"/>
<protein>
    <recommendedName>
        <fullName evidence="4">ABC transporter permease</fullName>
    </recommendedName>
</protein>
<evidence type="ECO:0000256" key="1">
    <source>
        <dbReference type="SAM" id="Phobius"/>
    </source>
</evidence>
<name>A0ABY7PQ86_9BACT</name>
<keyword evidence="1" id="KW-0812">Transmembrane</keyword>
<keyword evidence="1" id="KW-0472">Membrane</keyword>
<keyword evidence="1" id="KW-1133">Transmembrane helix</keyword>